<reference evidence="3" key="1">
    <citation type="submission" date="2022-06" db="EMBL/GenBank/DDBJ databases">
        <authorList>
            <consortium name="SYNGENTA / RWTH Aachen University"/>
        </authorList>
    </citation>
    <scope>NUCLEOTIDE SEQUENCE</scope>
</reference>
<keyword evidence="2" id="KW-0472">Membrane</keyword>
<proteinExistence type="predicted"/>
<evidence type="ECO:0000256" key="2">
    <source>
        <dbReference type="SAM" id="Phobius"/>
    </source>
</evidence>
<gene>
    <name evidence="3" type="ORF">PPACK8108_LOCUS13036</name>
</gene>
<protein>
    <submittedName>
        <fullName evidence="3">Expressed protein</fullName>
    </submittedName>
</protein>
<comment type="caution">
    <text evidence="3">The sequence shown here is derived from an EMBL/GenBank/DDBJ whole genome shotgun (WGS) entry which is preliminary data.</text>
</comment>
<evidence type="ECO:0000313" key="3">
    <source>
        <dbReference type="EMBL" id="CAH7678508.1"/>
    </source>
</evidence>
<dbReference type="AlphaFoldDB" id="A0AAV0B6D9"/>
<name>A0AAV0B6D9_PHAPC</name>
<dbReference type="Proteomes" id="UP001153365">
    <property type="component" value="Unassembled WGS sequence"/>
</dbReference>
<keyword evidence="2" id="KW-0812">Transmembrane</keyword>
<sequence>MPFSSPDKLKLGPSDPIRKNGYFSRLHKLNIKTLGFKIIFLISLITFLLSLSGFGYHGRGLPTENLNPPSSFLSYLLNRLIKLFFGDFEIYASDSLFRPHPLLELKAHNSELYKPSPIKDHHNFQNNHLKTQQSDPIRKKLFGSTSSSQAEKIINNEPDYKEKIDLSSSSSKLKTEDLNKQ</sequence>
<keyword evidence="2" id="KW-1133">Transmembrane helix</keyword>
<keyword evidence="4" id="KW-1185">Reference proteome</keyword>
<dbReference type="EMBL" id="CALTRL010003198">
    <property type="protein sequence ID" value="CAH7678508.1"/>
    <property type="molecule type" value="Genomic_DNA"/>
</dbReference>
<accession>A0AAV0B6D9</accession>
<feature type="region of interest" description="Disordered" evidence="1">
    <location>
        <begin position="143"/>
        <end position="181"/>
    </location>
</feature>
<organism evidence="3 4">
    <name type="scientific">Phakopsora pachyrhizi</name>
    <name type="common">Asian soybean rust disease fungus</name>
    <dbReference type="NCBI Taxonomy" id="170000"/>
    <lineage>
        <taxon>Eukaryota</taxon>
        <taxon>Fungi</taxon>
        <taxon>Dikarya</taxon>
        <taxon>Basidiomycota</taxon>
        <taxon>Pucciniomycotina</taxon>
        <taxon>Pucciniomycetes</taxon>
        <taxon>Pucciniales</taxon>
        <taxon>Phakopsoraceae</taxon>
        <taxon>Phakopsora</taxon>
    </lineage>
</organism>
<evidence type="ECO:0000313" key="4">
    <source>
        <dbReference type="Proteomes" id="UP001153365"/>
    </source>
</evidence>
<evidence type="ECO:0000256" key="1">
    <source>
        <dbReference type="SAM" id="MobiDB-lite"/>
    </source>
</evidence>
<feature type="transmembrane region" description="Helical" evidence="2">
    <location>
        <begin position="34"/>
        <end position="56"/>
    </location>
</feature>